<dbReference type="InterPro" id="IPR015797">
    <property type="entry name" value="NUDIX_hydrolase-like_dom_sf"/>
</dbReference>
<dbReference type="PROSITE" id="PS51462">
    <property type="entry name" value="NUDIX"/>
    <property type="match status" value="1"/>
</dbReference>
<comment type="similarity">
    <text evidence="2 5">Belongs to the Nudix hydrolase family.</text>
</comment>
<dbReference type="GO" id="GO:0016787">
    <property type="term" value="F:hydrolase activity"/>
    <property type="evidence" value="ECO:0007669"/>
    <property type="project" value="UniProtKB-KW"/>
</dbReference>
<dbReference type="RefSeq" id="WP_184928785.1">
    <property type="nucleotide sequence ID" value="NZ_JACHMO010000001.1"/>
</dbReference>
<dbReference type="AlphaFoldDB" id="A0A7W9HVW3"/>
<sequence>MDTDADHFATPRMAAGALFVDDHDRVLLVHKTYSNGWDVPGGYVDIGESPAAACRRELLEELGLDREPQRLLAADWAPNEGEGDKVLWLFDCGALGEDEQRIKLDGAELDRWEWVPAARLDDYLIPRLARRLAQAHAAQSRGDTVYLEHGHLPGLNARTPQLRAKDE</sequence>
<dbReference type="CDD" id="cd18876">
    <property type="entry name" value="NUDIX_Hydrolase"/>
    <property type="match status" value="1"/>
</dbReference>
<evidence type="ECO:0000313" key="7">
    <source>
        <dbReference type="EMBL" id="MBB5808959.1"/>
    </source>
</evidence>
<evidence type="ECO:0000256" key="1">
    <source>
        <dbReference type="ARBA" id="ARBA00001946"/>
    </source>
</evidence>
<dbReference type="PRINTS" id="PR00502">
    <property type="entry name" value="NUDIXFAMILY"/>
</dbReference>
<dbReference type="Pfam" id="PF00293">
    <property type="entry name" value="NUDIX"/>
    <property type="match status" value="1"/>
</dbReference>
<dbReference type="Proteomes" id="UP000552097">
    <property type="component" value="Unassembled WGS sequence"/>
</dbReference>
<feature type="domain" description="Nudix hydrolase" evidence="6">
    <location>
        <begin position="10"/>
        <end position="138"/>
    </location>
</feature>
<evidence type="ECO:0000256" key="4">
    <source>
        <dbReference type="ARBA" id="ARBA00022842"/>
    </source>
</evidence>
<name>A0A7W9HVW3_9PSEU</name>
<organism evidence="7 8">
    <name type="scientific">Saccharothrix ecbatanensis</name>
    <dbReference type="NCBI Taxonomy" id="1105145"/>
    <lineage>
        <taxon>Bacteria</taxon>
        <taxon>Bacillati</taxon>
        <taxon>Actinomycetota</taxon>
        <taxon>Actinomycetes</taxon>
        <taxon>Pseudonocardiales</taxon>
        <taxon>Pseudonocardiaceae</taxon>
        <taxon>Saccharothrix</taxon>
    </lineage>
</organism>
<dbReference type="EMBL" id="JACHMO010000001">
    <property type="protein sequence ID" value="MBB5808959.1"/>
    <property type="molecule type" value="Genomic_DNA"/>
</dbReference>
<proteinExistence type="inferred from homology"/>
<evidence type="ECO:0000256" key="2">
    <source>
        <dbReference type="ARBA" id="ARBA00005582"/>
    </source>
</evidence>
<dbReference type="SUPFAM" id="SSF55811">
    <property type="entry name" value="Nudix"/>
    <property type="match status" value="1"/>
</dbReference>
<gene>
    <name evidence="7" type="ORF">F4560_008727</name>
</gene>
<comment type="cofactor">
    <cofactor evidence="1">
        <name>Mg(2+)</name>
        <dbReference type="ChEBI" id="CHEBI:18420"/>
    </cofactor>
</comment>
<comment type="caution">
    <text evidence="7">The sequence shown here is derived from an EMBL/GenBank/DDBJ whole genome shotgun (WGS) entry which is preliminary data.</text>
</comment>
<evidence type="ECO:0000256" key="5">
    <source>
        <dbReference type="RuleBase" id="RU003476"/>
    </source>
</evidence>
<dbReference type="PROSITE" id="PS00893">
    <property type="entry name" value="NUDIX_BOX"/>
    <property type="match status" value="1"/>
</dbReference>
<evidence type="ECO:0000256" key="3">
    <source>
        <dbReference type="ARBA" id="ARBA00022801"/>
    </source>
</evidence>
<keyword evidence="8" id="KW-1185">Reference proteome</keyword>
<dbReference type="InterPro" id="IPR000086">
    <property type="entry name" value="NUDIX_hydrolase_dom"/>
</dbReference>
<dbReference type="PANTHER" id="PTHR43046">
    <property type="entry name" value="GDP-MANNOSE MANNOSYL HYDROLASE"/>
    <property type="match status" value="1"/>
</dbReference>
<keyword evidence="3 5" id="KW-0378">Hydrolase</keyword>
<dbReference type="InterPro" id="IPR020476">
    <property type="entry name" value="Nudix_hydrolase"/>
</dbReference>
<dbReference type="PANTHER" id="PTHR43046:SF12">
    <property type="entry name" value="GDP-MANNOSE MANNOSYL HYDROLASE"/>
    <property type="match status" value="1"/>
</dbReference>
<evidence type="ECO:0000313" key="8">
    <source>
        <dbReference type="Proteomes" id="UP000552097"/>
    </source>
</evidence>
<dbReference type="Gene3D" id="3.90.79.10">
    <property type="entry name" value="Nucleoside Triphosphate Pyrophosphohydrolase"/>
    <property type="match status" value="1"/>
</dbReference>
<accession>A0A7W9HVW3</accession>
<dbReference type="InterPro" id="IPR020084">
    <property type="entry name" value="NUDIX_hydrolase_CS"/>
</dbReference>
<protein>
    <submittedName>
        <fullName evidence="7">8-oxo-dGTP pyrophosphatase MutT (NUDIX family)</fullName>
    </submittedName>
</protein>
<evidence type="ECO:0000259" key="6">
    <source>
        <dbReference type="PROSITE" id="PS51462"/>
    </source>
</evidence>
<keyword evidence="4" id="KW-0460">Magnesium</keyword>
<reference evidence="7 8" key="1">
    <citation type="submission" date="2020-08" db="EMBL/GenBank/DDBJ databases">
        <title>Sequencing the genomes of 1000 actinobacteria strains.</title>
        <authorList>
            <person name="Klenk H.-P."/>
        </authorList>
    </citation>
    <scope>NUCLEOTIDE SEQUENCE [LARGE SCALE GENOMIC DNA]</scope>
    <source>
        <strain evidence="7 8">DSM 45486</strain>
    </source>
</reference>